<evidence type="ECO:0000259" key="4">
    <source>
        <dbReference type="Pfam" id="PF25954"/>
    </source>
</evidence>
<proteinExistence type="inferred from homology"/>
<dbReference type="InterPro" id="IPR006143">
    <property type="entry name" value="RND_pump_MFP"/>
</dbReference>
<evidence type="ECO:0000256" key="1">
    <source>
        <dbReference type="ARBA" id="ARBA00009477"/>
    </source>
</evidence>
<name>A0ABU7G447_9ALTE</name>
<organism evidence="6 7">
    <name type="scientific">Agarivorans aestuarii</name>
    <dbReference type="NCBI Taxonomy" id="1563703"/>
    <lineage>
        <taxon>Bacteria</taxon>
        <taxon>Pseudomonadati</taxon>
        <taxon>Pseudomonadota</taxon>
        <taxon>Gammaproteobacteria</taxon>
        <taxon>Alteromonadales</taxon>
        <taxon>Alteromonadaceae</taxon>
        <taxon>Agarivorans</taxon>
    </lineage>
</organism>
<feature type="domain" description="YknX-like C-terminal permuted SH3-like" evidence="5">
    <location>
        <begin position="276"/>
        <end position="341"/>
    </location>
</feature>
<dbReference type="Gene3D" id="2.40.50.100">
    <property type="match status" value="1"/>
</dbReference>
<gene>
    <name evidence="6" type="ORF">SNR37_003418</name>
</gene>
<dbReference type="PANTHER" id="PTHR30469">
    <property type="entry name" value="MULTIDRUG RESISTANCE PROTEIN MDTA"/>
    <property type="match status" value="1"/>
</dbReference>
<dbReference type="EMBL" id="JAYDYW010000006">
    <property type="protein sequence ID" value="MEE1673991.1"/>
    <property type="molecule type" value="Genomic_DNA"/>
</dbReference>
<sequence length="343" mass="37572">MRRIILAVVALLTVVTWMFYSDDVAETELSPSKPVTVEVITVEKGKLREQVHLLGNVFSAHSVNVKAEVDGRIDTIAVRSSQAVRQGQLLVQLDDRHQRAVLQREQARLDDILRQHQNLLQLLPKGATTQAEVDRYESQVAMQQAELALAEAALQDRAIRAPFSGKLGLVDLSPGQLVNSDTVLTTLDDADTLRLNVPVAARHLGRIEVGQQAYLHQAGLSSRVFDASVSSIDSRVRGESLNVYIQLSIDNQQAGLAPGTLVTGELDLNANPRVLIPLQAIAYNGDRRFAYRVNQQVAEKVELELGQRGDNLVEVLSGLNAGDQVVNKGLVKLHDGIEIEVLN</sequence>
<protein>
    <submittedName>
        <fullName evidence="6">Efflux RND transporter periplasmic adaptor subunit</fullName>
    </submittedName>
</protein>
<feature type="domain" description="Multidrug resistance protein MdtA-like barrel-sandwich hybrid" evidence="3">
    <location>
        <begin position="62"/>
        <end position="181"/>
    </location>
</feature>
<dbReference type="Pfam" id="PF25917">
    <property type="entry name" value="BSH_RND"/>
    <property type="match status" value="1"/>
</dbReference>
<dbReference type="NCBIfam" id="TIGR01730">
    <property type="entry name" value="RND_mfp"/>
    <property type="match status" value="1"/>
</dbReference>
<dbReference type="Proteomes" id="UP001310248">
    <property type="component" value="Unassembled WGS sequence"/>
</dbReference>
<evidence type="ECO:0000313" key="6">
    <source>
        <dbReference type="EMBL" id="MEE1673991.1"/>
    </source>
</evidence>
<dbReference type="Pfam" id="PF25989">
    <property type="entry name" value="YknX_C"/>
    <property type="match status" value="1"/>
</dbReference>
<dbReference type="InterPro" id="IPR058792">
    <property type="entry name" value="Beta-barrel_RND_2"/>
</dbReference>
<accession>A0ABU7G447</accession>
<dbReference type="SUPFAM" id="SSF111369">
    <property type="entry name" value="HlyD-like secretion proteins"/>
    <property type="match status" value="1"/>
</dbReference>
<dbReference type="Gene3D" id="1.10.287.470">
    <property type="entry name" value="Helix hairpin bin"/>
    <property type="match status" value="1"/>
</dbReference>
<evidence type="ECO:0000256" key="2">
    <source>
        <dbReference type="SAM" id="Coils"/>
    </source>
</evidence>
<feature type="coiled-coil region" evidence="2">
    <location>
        <begin position="102"/>
        <end position="153"/>
    </location>
</feature>
<dbReference type="Gene3D" id="2.40.420.20">
    <property type="match status" value="1"/>
</dbReference>
<reference evidence="7" key="1">
    <citation type="submission" date="2023-07" db="EMBL/GenBank/DDBJ databases">
        <title>Draft genome sequence of Agarivorans aestuarii strain ZMCS4, a CAZymes producing bacteria isolated from the marine brown algae Clodostephus spongiosus.</title>
        <authorList>
            <person name="Lorente B."/>
            <person name="Cabral C."/>
            <person name="Frias J."/>
            <person name="Faria J."/>
            <person name="Toubarro D."/>
        </authorList>
    </citation>
    <scope>NUCLEOTIDE SEQUENCE [LARGE SCALE GENOMIC DNA]</scope>
    <source>
        <strain evidence="7">ZMCS4</strain>
    </source>
</reference>
<dbReference type="InterPro" id="IPR058625">
    <property type="entry name" value="MdtA-like_BSH"/>
</dbReference>
<dbReference type="Pfam" id="PF25954">
    <property type="entry name" value="Beta-barrel_RND_2"/>
    <property type="match status" value="1"/>
</dbReference>
<comment type="caution">
    <text evidence="6">The sequence shown here is derived from an EMBL/GenBank/DDBJ whole genome shotgun (WGS) entry which is preliminary data.</text>
</comment>
<evidence type="ECO:0000259" key="3">
    <source>
        <dbReference type="Pfam" id="PF25917"/>
    </source>
</evidence>
<dbReference type="InterPro" id="IPR058637">
    <property type="entry name" value="YknX-like_C"/>
</dbReference>
<feature type="domain" description="CusB-like beta-barrel" evidence="4">
    <location>
        <begin position="195"/>
        <end position="266"/>
    </location>
</feature>
<evidence type="ECO:0000313" key="7">
    <source>
        <dbReference type="Proteomes" id="UP001310248"/>
    </source>
</evidence>
<dbReference type="RefSeq" id="WP_329775206.1">
    <property type="nucleotide sequence ID" value="NZ_JAYDYW010000006.1"/>
</dbReference>
<dbReference type="Gene3D" id="2.40.30.170">
    <property type="match status" value="1"/>
</dbReference>
<keyword evidence="2" id="KW-0175">Coiled coil</keyword>
<keyword evidence="7" id="KW-1185">Reference proteome</keyword>
<comment type="similarity">
    <text evidence="1">Belongs to the membrane fusion protein (MFP) (TC 8.A.1) family.</text>
</comment>
<evidence type="ECO:0000259" key="5">
    <source>
        <dbReference type="Pfam" id="PF25989"/>
    </source>
</evidence>
<dbReference type="PANTHER" id="PTHR30469:SF13">
    <property type="entry name" value="HAE1 FAMILY EFFLUX PUMP MFP COMPONENT"/>
    <property type="match status" value="1"/>
</dbReference>